<evidence type="ECO:0000313" key="2">
    <source>
        <dbReference type="EMBL" id="NGO39308.1"/>
    </source>
</evidence>
<protein>
    <submittedName>
        <fullName evidence="2">Outer membrane beta-barrel protein</fullName>
    </submittedName>
</protein>
<evidence type="ECO:0000313" key="3">
    <source>
        <dbReference type="Proteomes" id="UP000477311"/>
    </source>
</evidence>
<dbReference type="SUPFAM" id="SSF56935">
    <property type="entry name" value="Porins"/>
    <property type="match status" value="1"/>
</dbReference>
<dbReference type="EMBL" id="JAAKYA010000052">
    <property type="protein sequence ID" value="NGO39308.1"/>
    <property type="molecule type" value="Genomic_DNA"/>
</dbReference>
<gene>
    <name evidence="2" type="ORF">G4L39_07835</name>
</gene>
<organism evidence="2 3">
    <name type="scientific">Limisphaera ngatamarikiensis</name>
    <dbReference type="NCBI Taxonomy" id="1324935"/>
    <lineage>
        <taxon>Bacteria</taxon>
        <taxon>Pseudomonadati</taxon>
        <taxon>Verrucomicrobiota</taxon>
        <taxon>Verrucomicrobiia</taxon>
        <taxon>Limisphaerales</taxon>
        <taxon>Limisphaeraceae</taxon>
        <taxon>Limisphaera</taxon>
    </lineage>
</organism>
<reference evidence="2 3" key="1">
    <citation type="submission" date="2020-02" db="EMBL/GenBank/DDBJ databases">
        <title>Draft genome sequence of Limisphaera ngatamarikiensis NGM72.4T, a thermophilic Verrucomicrobia grouped in subdivision 3.</title>
        <authorList>
            <person name="Carere C.R."/>
            <person name="Steen J."/>
            <person name="Hugenholtz P."/>
            <person name="Stott M.B."/>
        </authorList>
    </citation>
    <scope>NUCLEOTIDE SEQUENCE [LARGE SCALE GENOMIC DNA]</scope>
    <source>
        <strain evidence="2 3">NGM72.4</strain>
    </source>
</reference>
<evidence type="ECO:0000256" key="1">
    <source>
        <dbReference type="SAM" id="SignalP"/>
    </source>
</evidence>
<dbReference type="Pfam" id="PF07642">
    <property type="entry name" value="BBP2"/>
    <property type="match status" value="1"/>
</dbReference>
<dbReference type="InterPro" id="IPR011486">
    <property type="entry name" value="BBP2"/>
</dbReference>
<dbReference type="Proteomes" id="UP000477311">
    <property type="component" value="Unassembled WGS sequence"/>
</dbReference>
<dbReference type="RefSeq" id="WP_165107253.1">
    <property type="nucleotide sequence ID" value="NZ_JAAKYA010000052.1"/>
</dbReference>
<keyword evidence="3" id="KW-1185">Reference proteome</keyword>
<feature type="signal peptide" evidence="1">
    <location>
        <begin position="1"/>
        <end position="24"/>
    </location>
</feature>
<name>A0A6M1RGX6_9BACT</name>
<sequence>MKLNQWTLGLAAVGVISLPSALRAEEAAVPVMTALSSTTISGYVDTSAQWNPGTGTGGNIGLPFQPTLFGGTDKVDGFNLNVVQLSISKPLDETDWAAGYRVDLWFGPDANTLGTQSTLSTGSSDLAIRQAYVATRVPVGTGLDVKMGVFDSVIGYESIAAVDNPNFTRSYGRTIEPRTHTGVLASYRVNELISVSAGVADTVGPQINSRAWPVKAESYKTYLGSVAITAPDSWGWLAGSTLYGGVVNGFSGSDNTTSWYLGGTVATPIEGLRLGAAWDVLDFHNIGLDHWAVSVYSSFAATDRLSLHARGELITGVAGLTGKDNVQVWALTGTVQYDFWKNVLTRAEVRWDHADEGKYFSANNGLRRNSVLFAANVIYKF</sequence>
<keyword evidence="1" id="KW-0732">Signal</keyword>
<feature type="chain" id="PRO_5027082184" evidence="1">
    <location>
        <begin position="25"/>
        <end position="381"/>
    </location>
</feature>
<comment type="caution">
    <text evidence="2">The sequence shown here is derived from an EMBL/GenBank/DDBJ whole genome shotgun (WGS) entry which is preliminary data.</text>
</comment>
<proteinExistence type="predicted"/>
<accession>A0A6M1RGX6</accession>
<dbReference type="AlphaFoldDB" id="A0A6M1RGX6"/>